<organism evidence="1 2">
    <name type="scientific">Melastoma candidum</name>
    <dbReference type="NCBI Taxonomy" id="119954"/>
    <lineage>
        <taxon>Eukaryota</taxon>
        <taxon>Viridiplantae</taxon>
        <taxon>Streptophyta</taxon>
        <taxon>Embryophyta</taxon>
        <taxon>Tracheophyta</taxon>
        <taxon>Spermatophyta</taxon>
        <taxon>Magnoliopsida</taxon>
        <taxon>eudicotyledons</taxon>
        <taxon>Gunneridae</taxon>
        <taxon>Pentapetalae</taxon>
        <taxon>rosids</taxon>
        <taxon>malvids</taxon>
        <taxon>Myrtales</taxon>
        <taxon>Melastomataceae</taxon>
        <taxon>Melastomatoideae</taxon>
        <taxon>Melastomateae</taxon>
        <taxon>Melastoma</taxon>
    </lineage>
</organism>
<keyword evidence="2" id="KW-1185">Reference proteome</keyword>
<name>A0ACB9RA70_9MYRT</name>
<evidence type="ECO:0000313" key="2">
    <source>
        <dbReference type="Proteomes" id="UP001057402"/>
    </source>
</evidence>
<comment type="caution">
    <text evidence="1">The sequence shown here is derived from an EMBL/GenBank/DDBJ whole genome shotgun (WGS) entry which is preliminary data.</text>
</comment>
<dbReference type="EMBL" id="CM042883">
    <property type="protein sequence ID" value="KAI4375942.1"/>
    <property type="molecule type" value="Genomic_DNA"/>
</dbReference>
<sequence>MILQQEDRKNPALSMTSTGLDTFELQRDLVHKTKALDTQQEVDQAIVAFFDAWVCCKYAGVHMIVDTPILRTAPGLHHCSSKFSWRDPVRRAVSRDILLERHRTFKIFPSTVNPKSPRTIFDPKKAPSPPEKCLFLGFCGGLLWQLTPFYRLMAGTSSESESLLLRIRQLERERDDLHKDIEQLCMQQAGSSYLVVATKMHFQRTAGLEQEIETLKGELSACKSENENLQEELSEAYRMKSQMADLHRAEVTKNLEAEKQLKFFQGCVAAAFAERDQSIMEAEKAKEKEDIMFQKFKDMEKRMEGLNSDCVEQKKLLDQLQTDLTKQREYNETFQKVVDKFYKIRQQSFPDFEDASLDDKCLRLLEDSGDTWSYNDKSTFKYISALEEELQLVRSSVDDLQSKLRVGLEIENHLKKKVRELEKKKIIFDKMLTNNLVGLRHQHSLQRMHIKQMLQEESSYINSVVDAIEERMRLLTDNGGKGLSVEDMKLDTSECSESITRTYPGFGAASERIKHELPAIANNKNEDASKALAQALKEKVATLLLLSQQEERHLLERNVNVALRKRIDELQRNLFRVTNEKVKALMELAQLRQDHRILQMRMGSEMKNEKVADAMVLKGSSSQEQDGKLKNLLKKTYLNRWISKSEGGAAEFHFPEDKTFSSRRSSQNMDFARMKVEIATLRESLESMDHLTSLIHRLRLSLLQANESVVCGDELTGISEALEDIISEARLLKTALGSSLPLSWSAGEDLESSSDSFSLESGETYASPSGNKADAVSAAGFEMVELLILASQILKEKVS</sequence>
<reference evidence="2" key="1">
    <citation type="journal article" date="2023" name="Front. Plant Sci.">
        <title>Chromosomal-level genome assembly of Melastoma candidum provides insights into trichome evolution.</title>
        <authorList>
            <person name="Zhong Y."/>
            <person name="Wu W."/>
            <person name="Sun C."/>
            <person name="Zou P."/>
            <person name="Liu Y."/>
            <person name="Dai S."/>
            <person name="Zhou R."/>
        </authorList>
    </citation>
    <scope>NUCLEOTIDE SEQUENCE [LARGE SCALE GENOMIC DNA]</scope>
</reference>
<accession>A0ACB9RA70</accession>
<protein>
    <submittedName>
        <fullName evidence="1">Uncharacterized protein</fullName>
    </submittedName>
</protein>
<proteinExistence type="predicted"/>
<gene>
    <name evidence="1" type="ORF">MLD38_013753</name>
</gene>
<dbReference type="Proteomes" id="UP001057402">
    <property type="component" value="Chromosome 4"/>
</dbReference>
<evidence type="ECO:0000313" key="1">
    <source>
        <dbReference type="EMBL" id="KAI4375942.1"/>
    </source>
</evidence>